<accession>A0ABU5ILG9</accession>
<dbReference type="InterPro" id="IPR050484">
    <property type="entry name" value="Transf_Hexapept/Carb_Anhydrase"/>
</dbReference>
<comment type="caution">
    <text evidence="3">The sequence shown here is derived from an EMBL/GenBank/DDBJ whole genome shotgun (WGS) entry which is preliminary data.</text>
</comment>
<name>A0ABU5ILG9_9BURK</name>
<dbReference type="Gene3D" id="2.160.10.10">
    <property type="entry name" value="Hexapeptide repeat proteins"/>
    <property type="match status" value="1"/>
</dbReference>
<protein>
    <submittedName>
        <fullName evidence="3">Transferase hexapeptide repeat family protein</fullName>
    </submittedName>
</protein>
<evidence type="ECO:0000313" key="3">
    <source>
        <dbReference type="EMBL" id="MDZ5459728.1"/>
    </source>
</evidence>
<evidence type="ECO:0000313" key="4">
    <source>
        <dbReference type="Proteomes" id="UP001293718"/>
    </source>
</evidence>
<proteinExistence type="predicted"/>
<organism evidence="3 4">
    <name type="scientific">Azohydromonas lata</name>
    <dbReference type="NCBI Taxonomy" id="45677"/>
    <lineage>
        <taxon>Bacteria</taxon>
        <taxon>Pseudomonadati</taxon>
        <taxon>Pseudomonadota</taxon>
        <taxon>Betaproteobacteria</taxon>
        <taxon>Burkholderiales</taxon>
        <taxon>Sphaerotilaceae</taxon>
        <taxon>Azohydromonas</taxon>
    </lineage>
</organism>
<keyword evidence="2" id="KW-0677">Repeat</keyword>
<gene>
    <name evidence="3" type="ORF">SM757_24415</name>
</gene>
<dbReference type="InterPro" id="IPR018357">
    <property type="entry name" value="Hexapep_transf_CS"/>
</dbReference>
<evidence type="ECO:0000256" key="1">
    <source>
        <dbReference type="ARBA" id="ARBA00022679"/>
    </source>
</evidence>
<dbReference type="PANTHER" id="PTHR13061:SF29">
    <property type="entry name" value="GAMMA CARBONIC ANHYDRASE-LIKE 1, MITOCHONDRIAL-RELATED"/>
    <property type="match status" value="1"/>
</dbReference>
<reference evidence="3 4" key="1">
    <citation type="submission" date="2023-11" db="EMBL/GenBank/DDBJ databases">
        <title>Draft genome of Azohydromonas lata strain H1 (DSM1123), a polyhydroxyalkanoate producer.</title>
        <authorList>
            <person name="Traversa D."/>
            <person name="D'Addabbo P."/>
            <person name="Pazzani C."/>
            <person name="Manzari C."/>
            <person name="Chiara M."/>
            <person name="Scrascia M."/>
        </authorList>
    </citation>
    <scope>NUCLEOTIDE SEQUENCE [LARGE SCALE GENOMIC DNA]</scope>
    <source>
        <strain evidence="3 4">H1</strain>
    </source>
</reference>
<dbReference type="GO" id="GO:0016740">
    <property type="term" value="F:transferase activity"/>
    <property type="evidence" value="ECO:0007669"/>
    <property type="project" value="UniProtKB-KW"/>
</dbReference>
<sequence>MPCYSLEGVIPVVDPTAYVHPSAVLIGDVIVGPHCYVGPAACLRGDFGRIVLQAGANVQDTCVIHGFPDQETLVEENGHIGHGAVLHSCVVRRDAMVGMNAVVMDEAEVGEKAIVAACAFVPAGVKVPPRTLMAGVPAKVLRELSDAEVAWKLEGTRVYQDLTRRSLASMQEVQPLAAVEADRPTLQAPAVQPLIATKRG</sequence>
<dbReference type="PROSITE" id="PS00101">
    <property type="entry name" value="HEXAPEP_TRANSFERASES"/>
    <property type="match status" value="1"/>
</dbReference>
<dbReference type="SUPFAM" id="SSF51161">
    <property type="entry name" value="Trimeric LpxA-like enzymes"/>
    <property type="match status" value="1"/>
</dbReference>
<dbReference type="Proteomes" id="UP001293718">
    <property type="component" value="Unassembled WGS sequence"/>
</dbReference>
<keyword evidence="4" id="KW-1185">Reference proteome</keyword>
<dbReference type="PANTHER" id="PTHR13061">
    <property type="entry name" value="DYNACTIN SUBUNIT P25"/>
    <property type="match status" value="1"/>
</dbReference>
<keyword evidence="1 3" id="KW-0808">Transferase</keyword>
<evidence type="ECO:0000256" key="2">
    <source>
        <dbReference type="ARBA" id="ARBA00022737"/>
    </source>
</evidence>
<dbReference type="EMBL" id="JAXOJX010000049">
    <property type="protein sequence ID" value="MDZ5459728.1"/>
    <property type="molecule type" value="Genomic_DNA"/>
</dbReference>
<dbReference type="InterPro" id="IPR011004">
    <property type="entry name" value="Trimer_LpxA-like_sf"/>
</dbReference>
<dbReference type="CDD" id="cd04745">
    <property type="entry name" value="LbH_paaY_like"/>
    <property type="match status" value="1"/>
</dbReference>
<dbReference type="RefSeq" id="WP_066332304.1">
    <property type="nucleotide sequence ID" value="NZ_JAXOJX010000049.1"/>
</dbReference>